<evidence type="ECO:0000313" key="1">
    <source>
        <dbReference type="EMBL" id="WAJ26692.1"/>
    </source>
</evidence>
<proteinExistence type="predicted"/>
<dbReference type="EMBL" id="CP113520">
    <property type="protein sequence ID" value="WAJ26692.1"/>
    <property type="molecule type" value="Genomic_DNA"/>
</dbReference>
<reference evidence="1" key="1">
    <citation type="submission" date="2022-11" db="EMBL/GenBank/DDBJ databases">
        <title>beta-Carotene-producing bacterium, Jeongeuplla avenae sp. nov., alleviates the salt stress of Arabidopsis seedlings.</title>
        <authorList>
            <person name="Jiang L."/>
            <person name="Lee J."/>
        </authorList>
    </citation>
    <scope>NUCLEOTIDE SEQUENCE</scope>
    <source>
        <strain evidence="1">DY_R2A_6</strain>
    </source>
</reference>
<sequence>MPEAKPQYHLTEEELRLLALSEDEVRMSVTEFSFQVEKMAGRINDGEPWQVVIQAHLYLDHVITATLIDALVRPDAIEPRKLAFSQKLDLVHAMGLLPSPMIHAIRYVNTLRNSIAHRLDFEVTPAEREKLRSVCPPMVRQILEESLEKKSPFALFEYLKGFVVIADMHRQHNAFRRIMERRARLNARKVLNMTA</sequence>
<evidence type="ECO:0000313" key="2">
    <source>
        <dbReference type="Proteomes" id="UP001163223"/>
    </source>
</evidence>
<dbReference type="Proteomes" id="UP001163223">
    <property type="component" value="Chromosome"/>
</dbReference>
<organism evidence="1 2">
    <name type="scientific">Antarcticirhabdus aurantiaca</name>
    <dbReference type="NCBI Taxonomy" id="2606717"/>
    <lineage>
        <taxon>Bacteria</taxon>
        <taxon>Pseudomonadati</taxon>
        <taxon>Pseudomonadota</taxon>
        <taxon>Alphaproteobacteria</taxon>
        <taxon>Hyphomicrobiales</taxon>
        <taxon>Aurantimonadaceae</taxon>
        <taxon>Antarcticirhabdus</taxon>
    </lineage>
</organism>
<gene>
    <name evidence="1" type="ORF">OXU80_17700</name>
</gene>
<keyword evidence="2" id="KW-1185">Reference proteome</keyword>
<accession>A0ACD4NIU0</accession>
<name>A0ACD4NIU0_9HYPH</name>
<protein>
    <submittedName>
        <fullName evidence="1">Uncharacterized protein</fullName>
    </submittedName>
</protein>